<evidence type="ECO:0000259" key="11">
    <source>
        <dbReference type="PROSITE" id="PS50893"/>
    </source>
</evidence>
<evidence type="ECO:0000256" key="10">
    <source>
        <dbReference type="SAM" id="Phobius"/>
    </source>
</evidence>
<dbReference type="PANTHER" id="PTHR24221">
    <property type="entry name" value="ATP-BINDING CASSETTE SUB-FAMILY B"/>
    <property type="match status" value="1"/>
</dbReference>
<sequence>MKAPRTGTRKLPPGGFSAIFRRVWEILEPWQRRRALGVSVLITLTALVETLSVVSIVPFISLVANPAALTKGGLLGTAYAMSGVTSERSFLLLVGFAVLAVLVLGNAFRTFTAWRIALFTNLVGHELSLRLVSAYLSQPYAFFLTRHSAEFAKSILDEVSQVTNRIIQPAMLVLSRLVVTVFIGAVLVMADPLVALLVVVVLGGAYSLIFLALRGVIARSGQVRYEANQLRYHVVSEGFAGIKEIKMLGLESVYAARFAGPSERFARTQAGNQIISLAPRHSLEAIAFGGVLGLVLYLLDTRQSLENALPVVALFAFAGYRILPGLQEIYASLTTIRFAAPTIEALHRDLTTMRPPAKPVEAAAPLPLTRAIRFETVTFAYPNAERPALREVELEIPRGARVGVVGPTGSGKSTLIDLLLGLIVPSEGRILADDCPLDGDETLRRWRAGIGYVPQHIFIADETVAANIAFGRPHQAIDRAAVERAARAAQLHDFIVNELPGGYDARVGERGVRLSGGQRQRLGIARALYGDPAILVLDEATSALDSATEDAVMAAIDALDRDRTIIMIAHRLRTVERCDMRVEIKKGVLSVSQQPVG</sequence>
<gene>
    <name evidence="13" type="ORF">BLTE_00460</name>
</gene>
<dbReference type="Gene3D" id="1.20.1560.10">
    <property type="entry name" value="ABC transporter type 1, transmembrane domain"/>
    <property type="match status" value="1"/>
</dbReference>
<protein>
    <submittedName>
        <fullName evidence="13">ABC transporter ATP-binding protein</fullName>
    </submittedName>
</protein>
<feature type="transmembrane region" description="Helical" evidence="10">
    <location>
        <begin position="282"/>
        <end position="299"/>
    </location>
</feature>
<dbReference type="Proteomes" id="UP000266934">
    <property type="component" value="Chromosome"/>
</dbReference>
<evidence type="ECO:0000256" key="5">
    <source>
        <dbReference type="ARBA" id="ARBA00022692"/>
    </source>
</evidence>
<reference evidence="13 14" key="1">
    <citation type="submission" date="2018-08" db="EMBL/GenBank/DDBJ databases">
        <title>Complete genome sequencing of Blastochloris tepida GI.</title>
        <authorList>
            <person name="Tsukatani Y."/>
            <person name="Mori H."/>
        </authorList>
    </citation>
    <scope>NUCLEOTIDE SEQUENCE [LARGE SCALE GENOMIC DNA]</scope>
    <source>
        <strain evidence="13 14">GI</strain>
    </source>
</reference>
<dbReference type="EMBL" id="AP018907">
    <property type="protein sequence ID" value="BBF91361.1"/>
    <property type="molecule type" value="Genomic_DNA"/>
</dbReference>
<feature type="domain" description="ABC transmembrane type-1" evidence="12">
    <location>
        <begin position="36"/>
        <end position="297"/>
    </location>
</feature>
<evidence type="ECO:0000256" key="2">
    <source>
        <dbReference type="ARBA" id="ARBA00005417"/>
    </source>
</evidence>
<dbReference type="InterPro" id="IPR017871">
    <property type="entry name" value="ABC_transporter-like_CS"/>
</dbReference>
<dbReference type="PROSITE" id="PS00211">
    <property type="entry name" value="ABC_TRANSPORTER_1"/>
    <property type="match status" value="1"/>
</dbReference>
<dbReference type="FunFam" id="3.40.50.300:FF:000299">
    <property type="entry name" value="ABC transporter ATP-binding protein/permease"/>
    <property type="match status" value="1"/>
</dbReference>
<evidence type="ECO:0000256" key="3">
    <source>
        <dbReference type="ARBA" id="ARBA00022448"/>
    </source>
</evidence>
<dbReference type="InterPro" id="IPR036640">
    <property type="entry name" value="ABC1_TM_sf"/>
</dbReference>
<evidence type="ECO:0000259" key="12">
    <source>
        <dbReference type="PROSITE" id="PS50929"/>
    </source>
</evidence>
<dbReference type="Pfam" id="PF00664">
    <property type="entry name" value="ABC_membrane"/>
    <property type="match status" value="1"/>
</dbReference>
<dbReference type="SUPFAM" id="SSF52540">
    <property type="entry name" value="P-loop containing nucleoside triphosphate hydrolases"/>
    <property type="match status" value="1"/>
</dbReference>
<dbReference type="SUPFAM" id="SSF90123">
    <property type="entry name" value="ABC transporter transmembrane region"/>
    <property type="match status" value="1"/>
</dbReference>
<feature type="transmembrane region" description="Helical" evidence="10">
    <location>
        <begin position="196"/>
        <end position="217"/>
    </location>
</feature>
<dbReference type="InterPro" id="IPR011527">
    <property type="entry name" value="ABC1_TM_dom"/>
</dbReference>
<dbReference type="GO" id="GO:0005524">
    <property type="term" value="F:ATP binding"/>
    <property type="evidence" value="ECO:0007669"/>
    <property type="project" value="UniProtKB-KW"/>
</dbReference>
<dbReference type="SMART" id="SM00382">
    <property type="entry name" value="AAA"/>
    <property type="match status" value="1"/>
</dbReference>
<dbReference type="Pfam" id="PF00005">
    <property type="entry name" value="ABC_tran"/>
    <property type="match status" value="1"/>
</dbReference>
<dbReference type="InterPro" id="IPR039421">
    <property type="entry name" value="Type_1_exporter"/>
</dbReference>
<proteinExistence type="inferred from homology"/>
<feature type="domain" description="ABC transporter" evidence="11">
    <location>
        <begin position="372"/>
        <end position="596"/>
    </location>
</feature>
<evidence type="ECO:0000256" key="7">
    <source>
        <dbReference type="ARBA" id="ARBA00022840"/>
    </source>
</evidence>
<dbReference type="InterPro" id="IPR003439">
    <property type="entry name" value="ABC_transporter-like_ATP-bd"/>
</dbReference>
<dbReference type="Gene3D" id="3.40.50.300">
    <property type="entry name" value="P-loop containing nucleotide triphosphate hydrolases"/>
    <property type="match status" value="1"/>
</dbReference>
<dbReference type="AlphaFoldDB" id="A0A348FVM8"/>
<keyword evidence="7 13" id="KW-0067">ATP-binding</keyword>
<feature type="transmembrane region" description="Helical" evidence="10">
    <location>
        <begin position="170"/>
        <end position="190"/>
    </location>
</feature>
<dbReference type="InterPro" id="IPR003593">
    <property type="entry name" value="AAA+_ATPase"/>
</dbReference>
<dbReference type="GO" id="GO:0016887">
    <property type="term" value="F:ATP hydrolysis activity"/>
    <property type="evidence" value="ECO:0007669"/>
    <property type="project" value="InterPro"/>
</dbReference>
<evidence type="ECO:0000256" key="6">
    <source>
        <dbReference type="ARBA" id="ARBA00022741"/>
    </source>
</evidence>
<evidence type="ECO:0000256" key="4">
    <source>
        <dbReference type="ARBA" id="ARBA00022475"/>
    </source>
</evidence>
<keyword evidence="8 10" id="KW-1133">Transmembrane helix</keyword>
<evidence type="ECO:0000313" key="13">
    <source>
        <dbReference type="EMBL" id="BBF91361.1"/>
    </source>
</evidence>
<dbReference type="PANTHER" id="PTHR24221:SF654">
    <property type="entry name" value="ATP-BINDING CASSETTE SUB-FAMILY B MEMBER 6"/>
    <property type="match status" value="1"/>
</dbReference>
<evidence type="ECO:0000313" key="14">
    <source>
        <dbReference type="Proteomes" id="UP000266934"/>
    </source>
</evidence>
<name>A0A348FVM8_9HYPH</name>
<keyword evidence="4" id="KW-1003">Cell membrane</keyword>
<dbReference type="GO" id="GO:0005886">
    <property type="term" value="C:plasma membrane"/>
    <property type="evidence" value="ECO:0007669"/>
    <property type="project" value="UniProtKB-SubCell"/>
</dbReference>
<feature type="transmembrane region" description="Helical" evidence="10">
    <location>
        <begin position="36"/>
        <end position="69"/>
    </location>
</feature>
<keyword evidence="3" id="KW-0813">Transport</keyword>
<feature type="transmembrane region" description="Helical" evidence="10">
    <location>
        <begin position="89"/>
        <end position="108"/>
    </location>
</feature>
<keyword evidence="14" id="KW-1185">Reference proteome</keyword>
<dbReference type="GO" id="GO:0034040">
    <property type="term" value="F:ATPase-coupled lipid transmembrane transporter activity"/>
    <property type="evidence" value="ECO:0007669"/>
    <property type="project" value="TreeGrafter"/>
</dbReference>
<evidence type="ECO:0000256" key="9">
    <source>
        <dbReference type="ARBA" id="ARBA00023136"/>
    </source>
</evidence>
<keyword evidence="9 10" id="KW-0472">Membrane</keyword>
<accession>A0A348FVM8</accession>
<comment type="similarity">
    <text evidence="2">Belongs to the ABC transporter superfamily.</text>
</comment>
<organism evidence="13 14">
    <name type="scientific">Blastochloris tepida</name>
    <dbReference type="NCBI Taxonomy" id="2233851"/>
    <lineage>
        <taxon>Bacteria</taxon>
        <taxon>Pseudomonadati</taxon>
        <taxon>Pseudomonadota</taxon>
        <taxon>Alphaproteobacteria</taxon>
        <taxon>Hyphomicrobiales</taxon>
        <taxon>Blastochloridaceae</taxon>
        <taxon>Blastochloris</taxon>
    </lineage>
</organism>
<evidence type="ECO:0000256" key="1">
    <source>
        <dbReference type="ARBA" id="ARBA00004651"/>
    </source>
</evidence>
<keyword evidence="5 10" id="KW-0812">Transmembrane</keyword>
<dbReference type="PROSITE" id="PS50893">
    <property type="entry name" value="ABC_TRANSPORTER_2"/>
    <property type="match status" value="1"/>
</dbReference>
<dbReference type="InterPro" id="IPR027417">
    <property type="entry name" value="P-loop_NTPase"/>
</dbReference>
<dbReference type="RefSeq" id="WP_126396515.1">
    <property type="nucleotide sequence ID" value="NZ_AP018907.1"/>
</dbReference>
<dbReference type="GO" id="GO:0140359">
    <property type="term" value="F:ABC-type transporter activity"/>
    <property type="evidence" value="ECO:0007669"/>
    <property type="project" value="InterPro"/>
</dbReference>
<dbReference type="OrthoDB" id="9804259at2"/>
<dbReference type="KEGG" id="blag:BLTE_00460"/>
<keyword evidence="6" id="KW-0547">Nucleotide-binding</keyword>
<dbReference type="PROSITE" id="PS50929">
    <property type="entry name" value="ABC_TM1F"/>
    <property type="match status" value="1"/>
</dbReference>
<comment type="subcellular location">
    <subcellularLocation>
        <location evidence="1">Cell membrane</location>
        <topology evidence="1">Multi-pass membrane protein</topology>
    </subcellularLocation>
</comment>
<evidence type="ECO:0000256" key="8">
    <source>
        <dbReference type="ARBA" id="ARBA00022989"/>
    </source>
</evidence>